<dbReference type="GO" id="GO:0005737">
    <property type="term" value="C:cytoplasm"/>
    <property type="evidence" value="ECO:0007669"/>
    <property type="project" value="UniProtKB-SubCell"/>
</dbReference>
<feature type="region of interest" description="Disordered" evidence="8">
    <location>
        <begin position="111"/>
        <end position="140"/>
    </location>
</feature>
<dbReference type="WBParaSite" id="HCON_00123100-00001">
    <property type="protein sequence ID" value="HCON_00123100-00001"/>
    <property type="gene ID" value="HCON_00123100"/>
</dbReference>
<evidence type="ECO:0000256" key="8">
    <source>
        <dbReference type="SAM" id="MobiDB-lite"/>
    </source>
</evidence>
<keyword evidence="3" id="KW-1003">Cell membrane</keyword>
<keyword evidence="5" id="KW-0677">Repeat</keyword>
<dbReference type="PANTHER" id="PTHR15135:SF7">
    <property type="entry name" value="STAC-LIKE, ISOFORM J"/>
    <property type="match status" value="1"/>
</dbReference>
<evidence type="ECO:0000256" key="1">
    <source>
        <dbReference type="ARBA" id="ARBA00004236"/>
    </source>
</evidence>
<keyword evidence="6" id="KW-0863">Zinc-finger</keyword>
<evidence type="ECO:0000256" key="6">
    <source>
        <dbReference type="ARBA" id="ARBA00022771"/>
    </source>
</evidence>
<evidence type="ECO:0000256" key="7">
    <source>
        <dbReference type="ARBA" id="ARBA00023136"/>
    </source>
</evidence>
<feature type="region of interest" description="Disordered" evidence="8">
    <location>
        <begin position="197"/>
        <end position="222"/>
    </location>
</feature>
<evidence type="ECO:0000256" key="5">
    <source>
        <dbReference type="ARBA" id="ARBA00022737"/>
    </source>
</evidence>
<evidence type="ECO:0000256" key="2">
    <source>
        <dbReference type="ARBA" id="ARBA00004496"/>
    </source>
</evidence>
<keyword evidence="4" id="KW-0963">Cytoplasm</keyword>
<feature type="region of interest" description="Disordered" evidence="8">
    <location>
        <begin position="248"/>
        <end position="267"/>
    </location>
</feature>
<dbReference type="Proteomes" id="UP000025227">
    <property type="component" value="Unplaced"/>
</dbReference>
<comment type="subcellular location">
    <subcellularLocation>
        <location evidence="1">Cell membrane</location>
    </subcellularLocation>
    <subcellularLocation>
        <location evidence="2">Cytoplasm</location>
    </subcellularLocation>
</comment>
<keyword evidence="6" id="KW-0479">Metal-binding</keyword>
<evidence type="ECO:0000256" key="4">
    <source>
        <dbReference type="ARBA" id="ARBA00022490"/>
    </source>
</evidence>
<sequence>MSRRLSLPQTPMSTPMSVGSGLIGSGMPFGPSLQPFERRQLPLRPNKSLTCLAKPAINQTAKVRHSQPDLYSSLRSERFPLELCNQIRPRLLPAPKSHIPKRFLKRSNQSDLAVRLQKHHNESSDAQSNESTPSRDINAPVDPVYLALKQATGKYGGRRGSSVNNLDSTTPSPGNLSQVSLQDSGYAEMSAIKGNPMILGSTPQLDNSGRSTGRRRAPKLSTQMKSLSLDCQEMPPRINAATRSPMRSKMMGGHLRGKTGSSDLSDWDRSCSPCNGNSRRGSASANLAGGYIVIHEYAPPSGAAPLVLGERVHVVDNGDPDWLHGFREHDRTERLLSFPATCVAMMLPGEQAMKLLQNVAVPEIKLRLYRDQVVFAQPDSLHDGKVTIRTAHNAFAPCPLSSLALV</sequence>
<evidence type="ECO:0000313" key="10">
    <source>
        <dbReference type="Proteomes" id="UP000025227"/>
    </source>
</evidence>
<dbReference type="GO" id="GO:0005886">
    <property type="term" value="C:plasma membrane"/>
    <property type="evidence" value="ECO:0007669"/>
    <property type="project" value="UniProtKB-SubCell"/>
</dbReference>
<dbReference type="PANTHER" id="PTHR15135">
    <property type="entry name" value="STAC"/>
    <property type="match status" value="1"/>
</dbReference>
<feature type="domain" description="STAC3-related SH3" evidence="9">
    <location>
        <begin position="348"/>
        <end position="406"/>
    </location>
</feature>
<dbReference type="GO" id="GO:0008270">
    <property type="term" value="F:zinc ion binding"/>
    <property type="evidence" value="ECO:0007669"/>
    <property type="project" value="UniProtKB-KW"/>
</dbReference>
<reference evidence="11" key="1">
    <citation type="submission" date="2020-12" db="UniProtKB">
        <authorList>
            <consortium name="WormBaseParasite"/>
        </authorList>
    </citation>
    <scope>IDENTIFICATION</scope>
    <source>
        <strain evidence="11">MHco3</strain>
    </source>
</reference>
<keyword evidence="10" id="KW-1185">Reference proteome</keyword>
<feature type="compositionally biased region" description="Polar residues" evidence="8">
    <location>
        <begin position="201"/>
        <end position="211"/>
    </location>
</feature>
<evidence type="ECO:0000259" key="9">
    <source>
        <dbReference type="Pfam" id="PF26085"/>
    </source>
</evidence>
<keyword evidence="7" id="KW-0472">Membrane</keyword>
<dbReference type="InterPro" id="IPR059031">
    <property type="entry name" value="SH3_20"/>
</dbReference>
<dbReference type="GO" id="GO:0003009">
    <property type="term" value="P:skeletal muscle contraction"/>
    <property type="evidence" value="ECO:0007669"/>
    <property type="project" value="TreeGrafter"/>
</dbReference>
<feature type="region of interest" description="Disordered" evidence="8">
    <location>
        <begin position="152"/>
        <end position="180"/>
    </location>
</feature>
<proteinExistence type="predicted"/>
<dbReference type="AlphaFoldDB" id="A0A7I4YR01"/>
<dbReference type="GO" id="GO:1903078">
    <property type="term" value="P:positive regulation of protein localization to plasma membrane"/>
    <property type="evidence" value="ECO:0007669"/>
    <property type="project" value="TreeGrafter"/>
</dbReference>
<organism evidence="10 11">
    <name type="scientific">Haemonchus contortus</name>
    <name type="common">Barber pole worm</name>
    <dbReference type="NCBI Taxonomy" id="6289"/>
    <lineage>
        <taxon>Eukaryota</taxon>
        <taxon>Metazoa</taxon>
        <taxon>Ecdysozoa</taxon>
        <taxon>Nematoda</taxon>
        <taxon>Chromadorea</taxon>
        <taxon>Rhabditida</taxon>
        <taxon>Rhabditina</taxon>
        <taxon>Rhabditomorpha</taxon>
        <taxon>Strongyloidea</taxon>
        <taxon>Trichostrongylidae</taxon>
        <taxon>Haemonchus</taxon>
    </lineage>
</organism>
<dbReference type="Pfam" id="PF26085">
    <property type="entry name" value="SH3_20"/>
    <property type="match status" value="1"/>
</dbReference>
<name>A0A7I4YR01_HAECO</name>
<evidence type="ECO:0000256" key="3">
    <source>
        <dbReference type="ARBA" id="ARBA00022475"/>
    </source>
</evidence>
<dbReference type="InterPro" id="IPR039688">
    <property type="entry name" value="STAC1/2/3"/>
</dbReference>
<accession>A0A7I4YR01</accession>
<dbReference type="OMA" id="DPDWLYG"/>
<keyword evidence="6" id="KW-0862">Zinc</keyword>
<protein>
    <submittedName>
        <fullName evidence="11">SH3 domain-containing protein</fullName>
    </submittedName>
</protein>
<feature type="compositionally biased region" description="Polar residues" evidence="8">
    <location>
        <begin position="161"/>
        <end position="180"/>
    </location>
</feature>
<feature type="compositionally biased region" description="Polar residues" evidence="8">
    <location>
        <begin position="124"/>
        <end position="135"/>
    </location>
</feature>
<dbReference type="OrthoDB" id="6250593at2759"/>
<evidence type="ECO:0000313" key="11">
    <source>
        <dbReference type="WBParaSite" id="HCON_00123100-00001"/>
    </source>
</evidence>